<comment type="caution">
    <text evidence="1">The sequence shown here is derived from an EMBL/GenBank/DDBJ whole genome shotgun (WGS) entry which is preliminary data.</text>
</comment>
<evidence type="ECO:0000313" key="1">
    <source>
        <dbReference type="EMBL" id="PHH04611.1"/>
    </source>
</evidence>
<dbReference type="CDD" id="cd20293">
    <property type="entry name" value="cupin_HutD_N"/>
    <property type="match status" value="1"/>
</dbReference>
<dbReference type="AlphaFoldDB" id="A0A855ES32"/>
<dbReference type="InterPro" id="IPR011051">
    <property type="entry name" value="RmlC_Cupin_sf"/>
</dbReference>
<proteinExistence type="predicted"/>
<dbReference type="PANTHER" id="PTHR37943">
    <property type="entry name" value="PROTEIN VES"/>
    <property type="match status" value="1"/>
</dbReference>
<sequence length="190" mass="20708">MITPFTFASLPVTPWKNGAGETREIVSIPSADTPFLWRASIATLAQEGPFSLFPGVDRVIMLLGDAGLWLRGDDLLHRLEPGVPWAFPGEWRLATEGVSGPGMDFNVMTQRSRASAEVTIATTAQQPGAEGIAFVLKGDWQLAGNHYSPASGIWWQGETPGAFMPHSEEASLLLADIRRHNEIPDRSKNE</sequence>
<name>A0A855ES32_9ENTR</name>
<dbReference type="PANTHER" id="PTHR37943:SF1">
    <property type="entry name" value="PROTEIN VES"/>
    <property type="match status" value="1"/>
</dbReference>
<protein>
    <submittedName>
        <fullName evidence="1">HutD family protein</fullName>
    </submittedName>
</protein>
<dbReference type="InterPro" id="IPR010282">
    <property type="entry name" value="Uncharacterised_HutD/Ves"/>
</dbReference>
<dbReference type="Proteomes" id="UP000222768">
    <property type="component" value="Unassembled WGS sequence"/>
</dbReference>
<dbReference type="EMBL" id="PDLK01000002">
    <property type="protein sequence ID" value="PHH04611.1"/>
    <property type="molecule type" value="Genomic_DNA"/>
</dbReference>
<organism evidence="1 2">
    <name type="scientific">Leclercia adecarboxylata</name>
    <dbReference type="NCBI Taxonomy" id="83655"/>
    <lineage>
        <taxon>Bacteria</taxon>
        <taxon>Pseudomonadati</taxon>
        <taxon>Pseudomonadota</taxon>
        <taxon>Gammaproteobacteria</taxon>
        <taxon>Enterobacterales</taxon>
        <taxon>Enterobacteriaceae</taxon>
        <taxon>Leclercia</taxon>
    </lineage>
</organism>
<dbReference type="InterPro" id="IPR014710">
    <property type="entry name" value="RmlC-like_jellyroll"/>
</dbReference>
<dbReference type="RefSeq" id="WP_051915987.1">
    <property type="nucleotide sequence ID" value="NZ_CP083630.1"/>
</dbReference>
<dbReference type="SUPFAM" id="SSF51182">
    <property type="entry name" value="RmlC-like cupins"/>
    <property type="match status" value="1"/>
</dbReference>
<reference evidence="2" key="1">
    <citation type="submission" date="2017-09" db="EMBL/GenBank/DDBJ databases">
        <title>FDA dAtabase for Regulatory Grade micrObial Sequences (FDA-ARGOS): Supporting development and validation of Infectious Disease Dx tests.</title>
        <authorList>
            <person name="Minogue T."/>
            <person name="Wolcott M."/>
            <person name="Wasieloski L."/>
            <person name="Aguilar W."/>
            <person name="Moore D."/>
            <person name="Tallon L."/>
            <person name="Sadzewicz L."/>
            <person name="Ott S."/>
            <person name="Zhao X."/>
            <person name="Nagaraj S."/>
            <person name="Vavikolanu K."/>
            <person name="Aluvathingal J."/>
            <person name="Nadendla S."/>
            <person name="Sichtig H."/>
        </authorList>
    </citation>
    <scope>NUCLEOTIDE SEQUENCE [LARGE SCALE GENOMIC DNA]</scope>
    <source>
        <strain evidence="2">FDAARGOS_404</strain>
    </source>
</reference>
<evidence type="ECO:0000313" key="2">
    <source>
        <dbReference type="Proteomes" id="UP000222768"/>
    </source>
</evidence>
<dbReference type="Gene3D" id="2.60.120.10">
    <property type="entry name" value="Jelly Rolls"/>
    <property type="match status" value="1"/>
</dbReference>
<accession>A0A855ES32</accession>
<dbReference type="Pfam" id="PF05962">
    <property type="entry name" value="HutD"/>
    <property type="match status" value="1"/>
</dbReference>
<gene>
    <name evidence="1" type="ORF">CRX53_11815</name>
</gene>